<evidence type="ECO:0000256" key="2">
    <source>
        <dbReference type="ARBA" id="ARBA00022741"/>
    </source>
</evidence>
<reference evidence="7" key="1">
    <citation type="submission" date="2019-06" db="EMBL/GenBank/DDBJ databases">
        <authorList>
            <person name="Zheng W."/>
        </authorList>
    </citation>
    <scope>NUCLEOTIDE SEQUENCE</scope>
    <source>
        <strain evidence="7">QDHG01</strain>
    </source>
</reference>
<feature type="compositionally biased region" description="Polar residues" evidence="6">
    <location>
        <begin position="554"/>
        <end position="567"/>
    </location>
</feature>
<dbReference type="SUPFAM" id="SSF56059">
    <property type="entry name" value="Glutathione synthetase ATP-binding domain-like"/>
    <property type="match status" value="1"/>
</dbReference>
<feature type="region of interest" description="Disordered" evidence="6">
    <location>
        <begin position="507"/>
        <end position="567"/>
    </location>
</feature>
<dbReference type="InterPro" id="IPR004344">
    <property type="entry name" value="TTL/TTLL_fam"/>
</dbReference>
<keyword evidence="1" id="KW-0436">Ligase</keyword>
<dbReference type="GO" id="GO:0000226">
    <property type="term" value="P:microtubule cytoskeleton organization"/>
    <property type="evidence" value="ECO:0007669"/>
    <property type="project" value="TreeGrafter"/>
</dbReference>
<feature type="compositionally biased region" description="Low complexity" evidence="6">
    <location>
        <begin position="1196"/>
        <end position="1205"/>
    </location>
</feature>
<feature type="region of interest" description="Disordered" evidence="6">
    <location>
        <begin position="1196"/>
        <end position="1215"/>
    </location>
</feature>
<evidence type="ECO:0000256" key="1">
    <source>
        <dbReference type="ARBA" id="ARBA00022598"/>
    </source>
</evidence>
<dbReference type="OrthoDB" id="429138at2759"/>
<comment type="catalytic activity">
    <reaction evidence="5">
        <text>L-glutamyl-[protein] + L-glutamate + ATP = gamma-L-glutamyl-L-glutamyl-[protein] + ADP + phosphate + H(+)</text>
        <dbReference type="Rhea" id="RHEA:60144"/>
        <dbReference type="Rhea" id="RHEA-COMP:10208"/>
        <dbReference type="Rhea" id="RHEA-COMP:15517"/>
        <dbReference type="ChEBI" id="CHEBI:15378"/>
        <dbReference type="ChEBI" id="CHEBI:29973"/>
        <dbReference type="ChEBI" id="CHEBI:29985"/>
        <dbReference type="ChEBI" id="CHEBI:30616"/>
        <dbReference type="ChEBI" id="CHEBI:43474"/>
        <dbReference type="ChEBI" id="CHEBI:143622"/>
        <dbReference type="ChEBI" id="CHEBI:456216"/>
    </reaction>
    <physiologicalReaction direction="left-to-right" evidence="5">
        <dbReference type="Rhea" id="RHEA:60145"/>
    </physiologicalReaction>
</comment>
<dbReference type="GO" id="GO:0036064">
    <property type="term" value="C:ciliary basal body"/>
    <property type="evidence" value="ECO:0007669"/>
    <property type="project" value="TreeGrafter"/>
</dbReference>
<dbReference type="Gene3D" id="3.30.470.20">
    <property type="entry name" value="ATP-grasp fold, B domain"/>
    <property type="match status" value="1"/>
</dbReference>
<feature type="compositionally biased region" description="Basic and acidic residues" evidence="6">
    <location>
        <begin position="767"/>
        <end position="783"/>
    </location>
</feature>
<proteinExistence type="predicted"/>
<sequence>MRKNLISDVEKIGICGVPSLWMSREELISKGHIYREHLEENDRLELMLRILHSHKKYENDKYFGGSIFKRGSQGHNPLAQGTQGNTIPTSSQTIQVPINGTMAGTEYVWFSAENLVRLKFTQQNGTDKGKDDVDIQFQMLPHINRGGYDQADALTFKILQAEAKLVRLILESHGFQQTDQNDWNLLWTCTSSQQKQYIYENLHDYQKINHFVSASELTRKDRLCYNVGKMQQKFGKSNFDFLPETYILPDEFSEFQKTFSIRQQQLQDGHEDAKNLWIIKPQTSSQGKGIFMVDDISEVPQNEPLVISRYIENPLLINGLKFDLRLYVLVTNFDPLKVYVYNEGLVRFASEPYNLESIKSNVYAHLTNYSINKKSENFVQNQNISERDFGNKWSLSALQNHLERLGIDMKLMWARIYDAIIKSIISIENQVVSSIKKVQNNSGSSIKSNCFDLFGFDIILDSDLKPWILEVNLSPSLAFDSPLDFHIKSNLIVDVLNVVGIRKVNRKKENAGKHGGKKQNSSNLQGNAQQSTISTQASTATGSTQGDTRKRHNTFSANPVNSSSQSQLKNLETIQQGDQPTTVVKSQSTMNAASNGGGFNIDISLMDRLSKISAKHRELLREHLEEFCMMRHCINPMSSSSQSVQPKYRRHNFTRIFPAPGTNSYDQYFGQENTQQSSNQQPQLKQWNKILYRYLYDKSSELQDIINQVQRQNRHLIDTQHRRASQARIASQTLQVASASESKSPAKQGIQDEGLHQGETIGSRKSNRLERNEQIGETNESHEAQNQSSQIKLPQVPRSQSQISKNPLANAYPTSFDIEQVSLTTSSNLKLVNEGSLSPVNNDQGKKRSVILAPQTLAKEGLSLKLIEGTDTQQQKLPQTTLKNQTLIQSVEGMNNGGRAAPLQQNLKSANTASVSIDKLNKINSGEAPTASGQGLITANQAKAKESVQTAQNQSADTRIVVTGDDILIEYVRRIMILSKQCHIQQVEVSQLVQRKLEQFISHKIWLPKDEKKQTPSQQFQNTHAITGPSLLLWQKMEGRFNEMGERKRRLFTKKYQSENKKGGDISPEFIDRLFRQQEKQKSDIVKDFSSSELELMLMQSNKNNPIEVVTILLTLNPSGGSHSSHSNNFSSTYGGVLTQIEHDQHRFSKSGSQIVRNKTSDGIATTIQYNSLPFDNSNPAEKSFDLKEGGIHQAYSGGSHAYSSSKDRHNSGSQYQNSMLNRLRQSDDQVSEQMTAIGGGSQYHSRVNYQSTQGATSIHNSQFGTGGGLVGSSVTSHASLMTNLNGTQKKTTVAIQELHSNQKSNSKIKNSAMFDRSEIALQTGLALTQNKLSGGNTISGNQDYQKKITLPQINNLNSGSTGTPGGASLTLVSNTGNSTSVSEERAQVGMAVTRPKRFRAPKIKIHQSTNRIR</sequence>
<feature type="compositionally biased region" description="Low complexity" evidence="6">
    <location>
        <begin position="528"/>
        <end position="546"/>
    </location>
</feature>
<evidence type="ECO:0000256" key="5">
    <source>
        <dbReference type="ARBA" id="ARBA00049274"/>
    </source>
</evidence>
<evidence type="ECO:0000313" key="7">
    <source>
        <dbReference type="EMBL" id="TNV74724.1"/>
    </source>
</evidence>
<dbReference type="PANTHER" id="PTHR12241:SF145">
    <property type="entry name" value="TUBULIN POLYGLUTAMYLASE TTLL5"/>
    <property type="match status" value="1"/>
</dbReference>
<dbReference type="PANTHER" id="PTHR12241">
    <property type="entry name" value="TUBULIN POLYGLUTAMYLASE"/>
    <property type="match status" value="1"/>
</dbReference>
<feature type="compositionally biased region" description="Polar residues" evidence="6">
    <location>
        <begin position="518"/>
        <end position="527"/>
    </location>
</feature>
<evidence type="ECO:0000256" key="4">
    <source>
        <dbReference type="ARBA" id="ARBA00041448"/>
    </source>
</evidence>
<name>A0A8J8NHC0_HALGN</name>
<feature type="compositionally biased region" description="Polar residues" evidence="6">
    <location>
        <begin position="784"/>
        <end position="807"/>
    </location>
</feature>
<feature type="compositionally biased region" description="Polar residues" evidence="6">
    <location>
        <begin position="734"/>
        <end position="745"/>
    </location>
</feature>
<dbReference type="GO" id="GO:0015631">
    <property type="term" value="F:tubulin binding"/>
    <property type="evidence" value="ECO:0007669"/>
    <property type="project" value="TreeGrafter"/>
</dbReference>
<dbReference type="GO" id="GO:0070740">
    <property type="term" value="F:tubulin-glutamic acid ligase activity"/>
    <property type="evidence" value="ECO:0007669"/>
    <property type="project" value="TreeGrafter"/>
</dbReference>
<keyword evidence="8" id="KW-1185">Reference proteome</keyword>
<gene>
    <name evidence="7" type="ORF">FGO68_gene2423</name>
</gene>
<dbReference type="GO" id="GO:0005524">
    <property type="term" value="F:ATP binding"/>
    <property type="evidence" value="ECO:0007669"/>
    <property type="project" value="UniProtKB-KW"/>
</dbReference>
<organism evidence="7 8">
    <name type="scientific">Halteria grandinella</name>
    <dbReference type="NCBI Taxonomy" id="5974"/>
    <lineage>
        <taxon>Eukaryota</taxon>
        <taxon>Sar</taxon>
        <taxon>Alveolata</taxon>
        <taxon>Ciliophora</taxon>
        <taxon>Intramacronucleata</taxon>
        <taxon>Spirotrichea</taxon>
        <taxon>Stichotrichia</taxon>
        <taxon>Sporadotrichida</taxon>
        <taxon>Halteriidae</taxon>
        <taxon>Halteria</taxon>
    </lineage>
</organism>
<evidence type="ECO:0000313" key="8">
    <source>
        <dbReference type="Proteomes" id="UP000785679"/>
    </source>
</evidence>
<comment type="caution">
    <text evidence="7">The sequence shown here is derived from an EMBL/GenBank/DDBJ whole genome shotgun (WGS) entry which is preliminary data.</text>
</comment>
<dbReference type="Pfam" id="PF03133">
    <property type="entry name" value="TTL"/>
    <property type="match status" value="1"/>
</dbReference>
<accession>A0A8J8NHC0</accession>
<evidence type="ECO:0000256" key="6">
    <source>
        <dbReference type="SAM" id="MobiDB-lite"/>
    </source>
</evidence>
<evidence type="ECO:0000256" key="3">
    <source>
        <dbReference type="ARBA" id="ARBA00022840"/>
    </source>
</evidence>
<feature type="region of interest" description="Disordered" evidence="6">
    <location>
        <begin position="734"/>
        <end position="808"/>
    </location>
</feature>
<keyword evidence="3" id="KW-0067">ATP-binding</keyword>
<dbReference type="EMBL" id="RRYP01016683">
    <property type="protein sequence ID" value="TNV74724.1"/>
    <property type="molecule type" value="Genomic_DNA"/>
</dbReference>
<keyword evidence="2" id="KW-0547">Nucleotide-binding</keyword>
<dbReference type="PROSITE" id="PS51221">
    <property type="entry name" value="TTL"/>
    <property type="match status" value="1"/>
</dbReference>
<dbReference type="Proteomes" id="UP000785679">
    <property type="component" value="Unassembled WGS sequence"/>
</dbReference>
<protein>
    <recommendedName>
        <fullName evidence="4">Tubulin--tyrosine ligase-like protein 5</fullName>
    </recommendedName>
</protein>